<evidence type="ECO:0000256" key="2">
    <source>
        <dbReference type="SAM" id="SignalP"/>
    </source>
</evidence>
<feature type="chain" id="PRO_5021331805" evidence="2">
    <location>
        <begin position="27"/>
        <end position="178"/>
    </location>
</feature>
<dbReference type="EMBL" id="VHLH01000024">
    <property type="protein sequence ID" value="TPW27044.1"/>
    <property type="molecule type" value="Genomic_DNA"/>
</dbReference>
<dbReference type="Proteomes" id="UP000320314">
    <property type="component" value="Unassembled WGS sequence"/>
</dbReference>
<comment type="caution">
    <text evidence="3">The sequence shown here is derived from an EMBL/GenBank/DDBJ whole genome shotgun (WGS) entry which is preliminary data.</text>
</comment>
<feature type="signal peptide" evidence="2">
    <location>
        <begin position="1"/>
        <end position="26"/>
    </location>
</feature>
<gene>
    <name evidence="3" type="ORF">FJU11_12950</name>
</gene>
<sequence length="178" mass="20149">MRKASRFRLAAAVSIAAIAFSPAASVARDHGFDVRDGHHDVHRHHGDGVSDSRSTSVADGRDHRRHGERRRHRFHHRRFGHSVARYVEYDHDRDHDVLPEVRSPLIPDRVPILPSKRNRFDRDAIPIVTVIVGSDPDRDDRSLAERFGSGGSARIVHVDERTMNDACEMSHGVCIIRP</sequence>
<feature type="compositionally biased region" description="Basic residues" evidence="1">
    <location>
        <begin position="63"/>
        <end position="73"/>
    </location>
</feature>
<name>A0A506U1Y5_9HYPH</name>
<accession>A0A506U1Y5</accession>
<evidence type="ECO:0000313" key="4">
    <source>
        <dbReference type="Proteomes" id="UP000320314"/>
    </source>
</evidence>
<evidence type="ECO:0000256" key="1">
    <source>
        <dbReference type="SAM" id="MobiDB-lite"/>
    </source>
</evidence>
<reference evidence="3 4" key="1">
    <citation type="submission" date="2019-06" db="EMBL/GenBank/DDBJ databases">
        <authorList>
            <person name="Li M."/>
        </authorList>
    </citation>
    <scope>NUCLEOTIDE SEQUENCE [LARGE SCALE GENOMIC DNA]</scope>
    <source>
        <strain evidence="3 4">BGMRC6574</strain>
    </source>
</reference>
<proteinExistence type="predicted"/>
<protein>
    <submittedName>
        <fullName evidence="3">Uncharacterized protein</fullName>
    </submittedName>
</protein>
<organism evidence="3 4">
    <name type="scientific">Pararhizobium mangrovi</name>
    <dbReference type="NCBI Taxonomy" id="2590452"/>
    <lineage>
        <taxon>Bacteria</taxon>
        <taxon>Pseudomonadati</taxon>
        <taxon>Pseudomonadota</taxon>
        <taxon>Alphaproteobacteria</taxon>
        <taxon>Hyphomicrobiales</taxon>
        <taxon>Rhizobiaceae</taxon>
        <taxon>Rhizobium/Agrobacterium group</taxon>
        <taxon>Pararhizobium</taxon>
    </lineage>
</organism>
<feature type="region of interest" description="Disordered" evidence="1">
    <location>
        <begin position="35"/>
        <end position="73"/>
    </location>
</feature>
<dbReference type="AlphaFoldDB" id="A0A506U1Y5"/>
<keyword evidence="4" id="KW-1185">Reference proteome</keyword>
<evidence type="ECO:0000313" key="3">
    <source>
        <dbReference type="EMBL" id="TPW27044.1"/>
    </source>
</evidence>
<dbReference type="RefSeq" id="WP_141167487.1">
    <property type="nucleotide sequence ID" value="NZ_VHLH01000024.1"/>
</dbReference>
<keyword evidence="2" id="KW-0732">Signal</keyword>